<dbReference type="Proteomes" id="UP001370100">
    <property type="component" value="Unassembled WGS sequence"/>
</dbReference>
<evidence type="ECO:0000256" key="6">
    <source>
        <dbReference type="SAM" id="MobiDB-lite"/>
    </source>
</evidence>
<keyword evidence="8" id="KW-1185">Reference proteome</keyword>
<dbReference type="EMBL" id="JBBEGL010000004">
    <property type="protein sequence ID" value="MEJ2888240.1"/>
    <property type="molecule type" value="Genomic_DNA"/>
</dbReference>
<name>A0ABU8N8F2_9PSEU</name>
<dbReference type="NCBIfam" id="TIGR00059">
    <property type="entry name" value="L17"/>
    <property type="match status" value="1"/>
</dbReference>
<sequence length="229" mass="23958">MPQPTKGPRLGGSPDHQKLMLANLATSLFTHGRIHTTRAKAERLRPYAERLITKAKKGDLHGRRLIQQQIRDKDVVHRLLAEIGPFFADRPGGYTRIIKTLPRKGDNAPMAVIELVNERTASAEASQATRTAAAPQTSSGPGAEVGGTATGAAATAATIAAAEEDASPEPAEPTDAADTVTEDSSDASDGSDGSDEDTVPEEMAENSAAAAGLDTSDSTDDDESDEKKS</sequence>
<feature type="compositionally biased region" description="Acidic residues" evidence="6">
    <location>
        <begin position="217"/>
        <end position="229"/>
    </location>
</feature>
<dbReference type="InterPro" id="IPR036373">
    <property type="entry name" value="Ribosomal_bL17_sf"/>
</dbReference>
<evidence type="ECO:0000256" key="1">
    <source>
        <dbReference type="ARBA" id="ARBA00008777"/>
    </source>
</evidence>
<comment type="similarity">
    <text evidence="1 4 5">Belongs to the bacterial ribosomal protein bL17 family.</text>
</comment>
<dbReference type="HAMAP" id="MF_01368">
    <property type="entry name" value="Ribosomal_bL17"/>
    <property type="match status" value="1"/>
</dbReference>
<dbReference type="SUPFAM" id="SSF64263">
    <property type="entry name" value="Prokaryotic ribosomal protein L17"/>
    <property type="match status" value="1"/>
</dbReference>
<feature type="region of interest" description="Disordered" evidence="6">
    <location>
        <begin position="123"/>
        <end position="229"/>
    </location>
</feature>
<keyword evidence="3 4" id="KW-0687">Ribonucleoprotein</keyword>
<proteinExistence type="inferred from homology"/>
<evidence type="ECO:0000256" key="5">
    <source>
        <dbReference type="RuleBase" id="RU000660"/>
    </source>
</evidence>
<protein>
    <recommendedName>
        <fullName evidence="4">Large ribosomal subunit protein bL17</fullName>
    </recommendedName>
</protein>
<evidence type="ECO:0000256" key="4">
    <source>
        <dbReference type="HAMAP-Rule" id="MF_01368"/>
    </source>
</evidence>
<keyword evidence="2 4" id="KW-0689">Ribosomal protein</keyword>
<reference evidence="7 8" key="1">
    <citation type="submission" date="2024-03" db="EMBL/GenBank/DDBJ databases">
        <title>Actinomycetospora sp. OC33-EN06, a novel actinomycete isolated from wild orchid (Aerides multiflora).</title>
        <authorList>
            <person name="Suriyachadkun C."/>
        </authorList>
    </citation>
    <scope>NUCLEOTIDE SEQUENCE [LARGE SCALE GENOMIC DNA]</scope>
    <source>
        <strain evidence="7 8">OC33-EN06</strain>
    </source>
</reference>
<feature type="compositionally biased region" description="Acidic residues" evidence="6">
    <location>
        <begin position="192"/>
        <end position="204"/>
    </location>
</feature>
<feature type="compositionally biased region" description="Low complexity" evidence="6">
    <location>
        <begin position="123"/>
        <end position="139"/>
    </location>
</feature>
<dbReference type="Pfam" id="PF01196">
    <property type="entry name" value="Ribosomal_L17"/>
    <property type="match status" value="1"/>
</dbReference>
<dbReference type="Gene3D" id="3.90.1030.10">
    <property type="entry name" value="Ribosomal protein L17"/>
    <property type="match status" value="1"/>
</dbReference>
<comment type="subunit">
    <text evidence="4">Part of the 50S ribosomal subunit. Contacts protein L32.</text>
</comment>
<dbReference type="PANTHER" id="PTHR14413:SF16">
    <property type="entry name" value="LARGE RIBOSOMAL SUBUNIT PROTEIN BL17M"/>
    <property type="match status" value="1"/>
</dbReference>
<evidence type="ECO:0000313" key="8">
    <source>
        <dbReference type="Proteomes" id="UP001370100"/>
    </source>
</evidence>
<evidence type="ECO:0000313" key="7">
    <source>
        <dbReference type="EMBL" id="MEJ2888240.1"/>
    </source>
</evidence>
<comment type="caution">
    <text evidence="7">The sequence shown here is derived from an EMBL/GenBank/DDBJ whole genome shotgun (WGS) entry which is preliminary data.</text>
</comment>
<accession>A0ABU8N8F2</accession>
<evidence type="ECO:0000256" key="3">
    <source>
        <dbReference type="ARBA" id="ARBA00023274"/>
    </source>
</evidence>
<dbReference type="PANTHER" id="PTHR14413">
    <property type="entry name" value="RIBOSOMAL PROTEIN L17"/>
    <property type="match status" value="1"/>
</dbReference>
<evidence type="ECO:0000256" key="2">
    <source>
        <dbReference type="ARBA" id="ARBA00022980"/>
    </source>
</evidence>
<dbReference type="InterPro" id="IPR000456">
    <property type="entry name" value="Ribosomal_bL17"/>
</dbReference>
<organism evidence="7 8">
    <name type="scientific">Actinomycetospora aeridis</name>
    <dbReference type="NCBI Taxonomy" id="3129231"/>
    <lineage>
        <taxon>Bacteria</taxon>
        <taxon>Bacillati</taxon>
        <taxon>Actinomycetota</taxon>
        <taxon>Actinomycetes</taxon>
        <taxon>Pseudonocardiales</taxon>
        <taxon>Pseudonocardiaceae</taxon>
        <taxon>Actinomycetospora</taxon>
    </lineage>
</organism>
<gene>
    <name evidence="4 7" type="primary">rplQ</name>
    <name evidence="7" type="ORF">WCD41_17385</name>
</gene>
<dbReference type="RefSeq" id="WP_337714723.1">
    <property type="nucleotide sequence ID" value="NZ_JBBEGL010000004.1"/>
</dbReference>
<dbReference type="GO" id="GO:0005840">
    <property type="term" value="C:ribosome"/>
    <property type="evidence" value="ECO:0007669"/>
    <property type="project" value="UniProtKB-KW"/>
</dbReference>
<feature type="compositionally biased region" description="Low complexity" evidence="6">
    <location>
        <begin position="150"/>
        <end position="161"/>
    </location>
</feature>